<dbReference type="InterPro" id="IPR027417">
    <property type="entry name" value="P-loop_NTPase"/>
</dbReference>
<dbReference type="Pfam" id="PF25601">
    <property type="entry name" value="AAA_lid_14"/>
    <property type="match status" value="1"/>
</dbReference>
<comment type="caution">
    <text evidence="9">The sequence shown here is derived from an EMBL/GenBank/DDBJ whole genome shotgun (WGS) entry which is preliminary data.</text>
</comment>
<evidence type="ECO:0000256" key="1">
    <source>
        <dbReference type="ARBA" id="ARBA00022741"/>
    </source>
</evidence>
<dbReference type="Gene3D" id="3.40.50.2300">
    <property type="match status" value="1"/>
</dbReference>
<dbReference type="SMART" id="SM00382">
    <property type="entry name" value="AAA"/>
    <property type="match status" value="1"/>
</dbReference>
<keyword evidence="4" id="KW-0238">DNA-binding</keyword>
<dbReference type="InterPro" id="IPR025944">
    <property type="entry name" value="Sigma_54_int_dom_CS"/>
</dbReference>
<dbReference type="InterPro" id="IPR011006">
    <property type="entry name" value="CheY-like_superfamily"/>
</dbReference>
<dbReference type="Pfam" id="PF02954">
    <property type="entry name" value="HTH_8"/>
    <property type="match status" value="1"/>
</dbReference>
<dbReference type="SUPFAM" id="SSF52172">
    <property type="entry name" value="CheY-like"/>
    <property type="match status" value="1"/>
</dbReference>
<dbReference type="PROSITE" id="PS50110">
    <property type="entry name" value="RESPONSE_REGULATORY"/>
    <property type="match status" value="1"/>
</dbReference>
<dbReference type="InterPro" id="IPR002078">
    <property type="entry name" value="Sigma_54_int"/>
</dbReference>
<dbReference type="GO" id="GO:0005524">
    <property type="term" value="F:ATP binding"/>
    <property type="evidence" value="ECO:0007669"/>
    <property type="project" value="UniProtKB-KW"/>
</dbReference>
<keyword evidence="1" id="KW-0547">Nucleotide-binding</keyword>
<dbReference type="PANTHER" id="PTHR32071:SF57">
    <property type="entry name" value="C4-DICARBOXYLATE TRANSPORT TRANSCRIPTIONAL REGULATORY PROTEIN DCTD"/>
    <property type="match status" value="1"/>
</dbReference>
<dbReference type="PANTHER" id="PTHR32071">
    <property type="entry name" value="TRANSCRIPTIONAL REGULATORY PROTEIN"/>
    <property type="match status" value="1"/>
</dbReference>
<sequence>MVSMTSAPQNQTQADTLDVQPDQFRVLVVDNDKAHAMTMAESLERIGFVCTVATSGPEGAEKIMAEPFEIVVTDLVMNDIDGMGILQLTKEHRPNCEVIVVTGHATVSTAVEAMQNEALNFLEKPLTPDKLRAATLKAAQTIQLKRQNSELMRRLDEKFGFEGLIYSSNKMRQVVQRLQRIAPTDASVLILGETGTGKEVVAQAIHQNSPRKKKPFVPLNCAELSEHLLESELFGHAKGAYTDAASERIGRLEYANGGTLFLDEIGDMPLATQVKLLRVLESGEITRVGENKPVRINVRLLSATNANLETAIAAGTFRSDLYHRLRIVTVQLPPLRDRPDDILPLFDHFLKSFSKKHDKKIRGIDRTVFQRCLDYDWPGNVRQLRNFAESMVVLDLDGTIGLDDLPPELIQEGDDLVAPVDPNPAVSANGEMPSMVGQPISEVEKWLIGETLKATSGNREEASKMLGIGERTLYRKIKEYGLRGD</sequence>
<evidence type="ECO:0000313" key="10">
    <source>
        <dbReference type="Proteomes" id="UP000551616"/>
    </source>
</evidence>
<evidence type="ECO:0000256" key="3">
    <source>
        <dbReference type="ARBA" id="ARBA00023015"/>
    </source>
</evidence>
<dbReference type="CDD" id="cd00009">
    <property type="entry name" value="AAA"/>
    <property type="match status" value="1"/>
</dbReference>
<dbReference type="PROSITE" id="PS50045">
    <property type="entry name" value="SIGMA54_INTERACT_4"/>
    <property type="match status" value="1"/>
</dbReference>
<dbReference type="FunFam" id="3.40.50.300:FF:000006">
    <property type="entry name" value="DNA-binding transcriptional regulator NtrC"/>
    <property type="match status" value="1"/>
</dbReference>
<dbReference type="PRINTS" id="PR01590">
    <property type="entry name" value="HTHFIS"/>
</dbReference>
<dbReference type="PROSITE" id="PS00676">
    <property type="entry name" value="SIGMA54_INTERACT_2"/>
    <property type="match status" value="1"/>
</dbReference>
<dbReference type="GO" id="GO:0043565">
    <property type="term" value="F:sequence-specific DNA binding"/>
    <property type="evidence" value="ECO:0007669"/>
    <property type="project" value="InterPro"/>
</dbReference>
<organism evidence="9 10">
    <name type="scientific">Bremerella alba</name>
    <dbReference type="NCBI Taxonomy" id="980252"/>
    <lineage>
        <taxon>Bacteria</taxon>
        <taxon>Pseudomonadati</taxon>
        <taxon>Planctomycetota</taxon>
        <taxon>Planctomycetia</taxon>
        <taxon>Pirellulales</taxon>
        <taxon>Pirellulaceae</taxon>
        <taxon>Bremerella</taxon>
    </lineage>
</organism>
<evidence type="ECO:0000256" key="2">
    <source>
        <dbReference type="ARBA" id="ARBA00022840"/>
    </source>
</evidence>
<dbReference type="GO" id="GO:0000160">
    <property type="term" value="P:phosphorelay signal transduction system"/>
    <property type="evidence" value="ECO:0007669"/>
    <property type="project" value="InterPro"/>
</dbReference>
<dbReference type="EMBL" id="JABRWO010000008">
    <property type="protein sequence ID" value="MBA2115780.1"/>
    <property type="molecule type" value="Genomic_DNA"/>
</dbReference>
<dbReference type="Pfam" id="PF00072">
    <property type="entry name" value="Response_reg"/>
    <property type="match status" value="1"/>
</dbReference>
<evidence type="ECO:0000259" key="8">
    <source>
        <dbReference type="PROSITE" id="PS50110"/>
    </source>
</evidence>
<proteinExistence type="predicted"/>
<keyword evidence="2" id="KW-0067">ATP-binding</keyword>
<evidence type="ECO:0000256" key="6">
    <source>
        <dbReference type="PROSITE-ProRule" id="PRU00169"/>
    </source>
</evidence>
<keyword evidence="10" id="KW-1185">Reference proteome</keyword>
<dbReference type="PROSITE" id="PS00675">
    <property type="entry name" value="SIGMA54_INTERACT_1"/>
    <property type="match status" value="1"/>
</dbReference>
<evidence type="ECO:0000256" key="4">
    <source>
        <dbReference type="ARBA" id="ARBA00023125"/>
    </source>
</evidence>
<dbReference type="InterPro" id="IPR058031">
    <property type="entry name" value="AAA_lid_NorR"/>
</dbReference>
<dbReference type="InterPro" id="IPR002197">
    <property type="entry name" value="HTH_Fis"/>
</dbReference>
<dbReference type="SMART" id="SM00448">
    <property type="entry name" value="REC"/>
    <property type="match status" value="1"/>
</dbReference>
<dbReference type="Gene3D" id="1.10.8.60">
    <property type="match status" value="1"/>
</dbReference>
<dbReference type="SUPFAM" id="SSF52540">
    <property type="entry name" value="P-loop containing nucleoside triphosphate hydrolases"/>
    <property type="match status" value="1"/>
</dbReference>
<feature type="modified residue" description="4-aspartylphosphate" evidence="6">
    <location>
        <position position="74"/>
    </location>
</feature>
<dbReference type="AlphaFoldDB" id="A0A7V8V6D6"/>
<keyword evidence="3" id="KW-0805">Transcription regulation</keyword>
<name>A0A7V8V6D6_9BACT</name>
<dbReference type="Gene3D" id="3.40.50.300">
    <property type="entry name" value="P-loop containing nucleotide triphosphate hydrolases"/>
    <property type="match status" value="1"/>
</dbReference>
<evidence type="ECO:0000259" key="7">
    <source>
        <dbReference type="PROSITE" id="PS50045"/>
    </source>
</evidence>
<evidence type="ECO:0000256" key="5">
    <source>
        <dbReference type="ARBA" id="ARBA00023163"/>
    </source>
</evidence>
<feature type="domain" description="Sigma-54 factor interaction" evidence="7">
    <location>
        <begin position="164"/>
        <end position="393"/>
    </location>
</feature>
<dbReference type="SUPFAM" id="SSF46689">
    <property type="entry name" value="Homeodomain-like"/>
    <property type="match status" value="1"/>
</dbReference>
<dbReference type="InterPro" id="IPR009057">
    <property type="entry name" value="Homeodomain-like_sf"/>
</dbReference>
<gene>
    <name evidence="9" type="primary">zraR_2</name>
    <name evidence="9" type="ORF">HOV93_29650</name>
</gene>
<dbReference type="GO" id="GO:0006355">
    <property type="term" value="P:regulation of DNA-templated transcription"/>
    <property type="evidence" value="ECO:0007669"/>
    <property type="project" value="InterPro"/>
</dbReference>
<dbReference type="InterPro" id="IPR001789">
    <property type="entry name" value="Sig_transdc_resp-reg_receiver"/>
</dbReference>
<dbReference type="Proteomes" id="UP000551616">
    <property type="component" value="Unassembled WGS sequence"/>
</dbReference>
<reference evidence="9 10" key="1">
    <citation type="submission" date="2020-05" db="EMBL/GenBank/DDBJ databases">
        <title>Bremerella alba sp. nov., a novel planctomycete isolated from the surface of the macroalga Fucus spiralis.</title>
        <authorList>
            <person name="Godinho O."/>
            <person name="Botelho R."/>
            <person name="Albuquerque L."/>
            <person name="Wiegand S."/>
            <person name="Da Costa M.S."/>
            <person name="Lobo-Da-Cunha A."/>
            <person name="Jogler C."/>
            <person name="Lage O.M."/>
        </authorList>
    </citation>
    <scope>NUCLEOTIDE SEQUENCE [LARGE SCALE GENOMIC DNA]</scope>
    <source>
        <strain evidence="9 10">FF15</strain>
    </source>
</reference>
<feature type="domain" description="Response regulatory" evidence="8">
    <location>
        <begin position="25"/>
        <end position="139"/>
    </location>
</feature>
<protein>
    <submittedName>
        <fullName evidence="9">Transcriptional regulatory protein ZraR</fullName>
    </submittedName>
</protein>
<dbReference type="PROSITE" id="PS00688">
    <property type="entry name" value="SIGMA54_INTERACT_3"/>
    <property type="match status" value="1"/>
</dbReference>
<evidence type="ECO:0000313" key="9">
    <source>
        <dbReference type="EMBL" id="MBA2115780.1"/>
    </source>
</evidence>
<dbReference type="InterPro" id="IPR025943">
    <property type="entry name" value="Sigma_54_int_dom_ATP-bd_2"/>
</dbReference>
<dbReference type="Pfam" id="PF00158">
    <property type="entry name" value="Sigma54_activat"/>
    <property type="match status" value="1"/>
</dbReference>
<keyword evidence="5" id="KW-0804">Transcription</keyword>
<dbReference type="Gene3D" id="1.10.10.60">
    <property type="entry name" value="Homeodomain-like"/>
    <property type="match status" value="1"/>
</dbReference>
<accession>A0A7V8V6D6</accession>
<keyword evidence="6" id="KW-0597">Phosphoprotein</keyword>
<dbReference type="InterPro" id="IPR003593">
    <property type="entry name" value="AAA+_ATPase"/>
</dbReference>
<dbReference type="InterPro" id="IPR025662">
    <property type="entry name" value="Sigma_54_int_dom_ATP-bd_1"/>
</dbReference>